<comment type="caution">
    <text evidence="2">The sequence shown here is derived from an EMBL/GenBank/DDBJ whole genome shotgun (WGS) entry which is preliminary data.</text>
</comment>
<dbReference type="SMART" id="SM00849">
    <property type="entry name" value="Lactamase_B"/>
    <property type="match status" value="1"/>
</dbReference>
<name>A0ABR6BMH6_9PSEU</name>
<dbReference type="EMBL" id="JACJID010000003">
    <property type="protein sequence ID" value="MBA8927759.1"/>
    <property type="molecule type" value="Genomic_DNA"/>
</dbReference>
<evidence type="ECO:0000313" key="2">
    <source>
        <dbReference type="EMBL" id="MBA8927759.1"/>
    </source>
</evidence>
<dbReference type="Proteomes" id="UP000517916">
    <property type="component" value="Unassembled WGS sequence"/>
</dbReference>
<dbReference type="InterPro" id="IPR050855">
    <property type="entry name" value="NDM-1-like"/>
</dbReference>
<reference evidence="2 3" key="1">
    <citation type="submission" date="2020-08" db="EMBL/GenBank/DDBJ databases">
        <title>Genomic Encyclopedia of Archaeal and Bacterial Type Strains, Phase II (KMG-II): from individual species to whole genera.</title>
        <authorList>
            <person name="Goeker M."/>
        </authorList>
    </citation>
    <scope>NUCLEOTIDE SEQUENCE [LARGE SCALE GENOMIC DNA]</scope>
    <source>
        <strain evidence="2 3">DSM 43850</strain>
    </source>
</reference>
<sequence length="274" mass="29320">MSERWIEVADRVLVRRHKELDLSLGLVLGENACLVVDTGGDVVHGTNWATEVRAVTALPWQVVITHAHFDHSFGTAAFLPCPVWAHEACRAELVAEGAQQRSHWAQVYREQGRPEVAARITGTDLVLPEQLVTDRAELDLGGRTAVLVNLGVAHTSHDLVVHVPNADVLFAGDLVENGAPPAFEGSSPATWPAVLTRLLELVGSRTVVVPGHGEPVDAGFVTRQRGQIAAVAELATAVQAGDLPEQEAVHRSPFPAEATLAAIKALTTRNRSGE</sequence>
<evidence type="ECO:0000313" key="3">
    <source>
        <dbReference type="Proteomes" id="UP000517916"/>
    </source>
</evidence>
<proteinExistence type="predicted"/>
<dbReference type="PANTHER" id="PTHR42951:SF4">
    <property type="entry name" value="ACYL-COENZYME A THIOESTERASE MBLAC2"/>
    <property type="match status" value="1"/>
</dbReference>
<organism evidence="2 3">
    <name type="scientific">Kutzneria viridogrisea</name>
    <dbReference type="NCBI Taxonomy" id="47990"/>
    <lineage>
        <taxon>Bacteria</taxon>
        <taxon>Bacillati</taxon>
        <taxon>Actinomycetota</taxon>
        <taxon>Actinomycetes</taxon>
        <taxon>Pseudonocardiales</taxon>
        <taxon>Pseudonocardiaceae</taxon>
        <taxon>Kutzneria</taxon>
    </lineage>
</organism>
<dbReference type="Pfam" id="PF00753">
    <property type="entry name" value="Lactamase_B"/>
    <property type="match status" value="1"/>
</dbReference>
<dbReference type="SUPFAM" id="SSF56281">
    <property type="entry name" value="Metallo-hydrolase/oxidoreductase"/>
    <property type="match status" value="1"/>
</dbReference>
<gene>
    <name evidence="2" type="ORF">BC739_004965</name>
</gene>
<dbReference type="RefSeq" id="WP_182838481.1">
    <property type="nucleotide sequence ID" value="NZ_BAAABQ010000025.1"/>
</dbReference>
<evidence type="ECO:0000259" key="1">
    <source>
        <dbReference type="SMART" id="SM00849"/>
    </source>
</evidence>
<dbReference type="InterPro" id="IPR036866">
    <property type="entry name" value="RibonucZ/Hydroxyglut_hydro"/>
</dbReference>
<keyword evidence="3" id="KW-1185">Reference proteome</keyword>
<dbReference type="PANTHER" id="PTHR42951">
    <property type="entry name" value="METALLO-BETA-LACTAMASE DOMAIN-CONTAINING"/>
    <property type="match status" value="1"/>
</dbReference>
<protein>
    <submittedName>
        <fullName evidence="2">Glyoxylase-like metal-dependent hydrolase (Beta-lactamase superfamily II)</fullName>
    </submittedName>
</protein>
<feature type="domain" description="Metallo-beta-lactamase" evidence="1">
    <location>
        <begin position="21"/>
        <end position="212"/>
    </location>
</feature>
<dbReference type="CDD" id="cd16282">
    <property type="entry name" value="metallo-hydrolase-like_MBL-fold"/>
    <property type="match status" value="1"/>
</dbReference>
<accession>A0ABR6BMH6</accession>
<dbReference type="Gene3D" id="3.60.15.10">
    <property type="entry name" value="Ribonuclease Z/Hydroxyacylglutathione hydrolase-like"/>
    <property type="match status" value="1"/>
</dbReference>
<dbReference type="InterPro" id="IPR001279">
    <property type="entry name" value="Metallo-B-lactamas"/>
</dbReference>